<gene>
    <name evidence="2" type="ORF">C3K47_15000</name>
</gene>
<comment type="caution">
    <text evidence="2">The sequence shown here is derived from an EMBL/GenBank/DDBJ whole genome shotgun (WGS) entry which is preliminary data.</text>
</comment>
<dbReference type="Gene3D" id="1.10.260.40">
    <property type="entry name" value="lambda repressor-like DNA-binding domains"/>
    <property type="match status" value="1"/>
</dbReference>
<evidence type="ECO:0000313" key="2">
    <source>
        <dbReference type="EMBL" id="POY35507.1"/>
    </source>
</evidence>
<dbReference type="GO" id="GO:0003677">
    <property type="term" value="F:DNA binding"/>
    <property type="evidence" value="ECO:0007669"/>
    <property type="project" value="InterPro"/>
</dbReference>
<dbReference type="SUPFAM" id="SSF47413">
    <property type="entry name" value="lambda repressor-like DNA-binding domains"/>
    <property type="match status" value="1"/>
</dbReference>
<evidence type="ECO:0000313" key="3">
    <source>
        <dbReference type="Proteomes" id="UP000236893"/>
    </source>
</evidence>
<sequence length="119" mass="13549">MELRPIRTDEELDYWAEWLELSLDKKPEKGSELGDKIEMVILLIKDYEDKHYPIPDLDLIETIKYKQTEIGLNQSELAELLGIGKSYLSAILSGKKPLTLTVAKQLHKKLGISADVLLV</sequence>
<dbReference type="AlphaFoldDB" id="A0A2S4ZZR0"/>
<organism evidence="2 3">
    <name type="scientific">Solitalea longa</name>
    <dbReference type="NCBI Taxonomy" id="2079460"/>
    <lineage>
        <taxon>Bacteria</taxon>
        <taxon>Pseudomonadati</taxon>
        <taxon>Bacteroidota</taxon>
        <taxon>Sphingobacteriia</taxon>
        <taxon>Sphingobacteriales</taxon>
        <taxon>Sphingobacteriaceae</taxon>
        <taxon>Solitalea</taxon>
    </lineage>
</organism>
<dbReference type="Pfam" id="PF01381">
    <property type="entry name" value="HTH_3"/>
    <property type="match status" value="1"/>
</dbReference>
<dbReference type="SMART" id="SM00530">
    <property type="entry name" value="HTH_XRE"/>
    <property type="match status" value="1"/>
</dbReference>
<evidence type="ECO:0000259" key="1">
    <source>
        <dbReference type="PROSITE" id="PS50943"/>
    </source>
</evidence>
<feature type="domain" description="HTH cro/C1-type" evidence="1">
    <location>
        <begin position="63"/>
        <end position="117"/>
    </location>
</feature>
<accession>A0A2S4ZZR0</accession>
<proteinExistence type="predicted"/>
<dbReference type="InterPro" id="IPR010982">
    <property type="entry name" value="Lambda_DNA-bd_dom_sf"/>
</dbReference>
<keyword evidence="3" id="KW-1185">Reference proteome</keyword>
<dbReference type="Proteomes" id="UP000236893">
    <property type="component" value="Unassembled WGS sequence"/>
</dbReference>
<dbReference type="InterPro" id="IPR001387">
    <property type="entry name" value="Cro/C1-type_HTH"/>
</dbReference>
<dbReference type="OrthoDB" id="9796786at2"/>
<dbReference type="PROSITE" id="PS50943">
    <property type="entry name" value="HTH_CROC1"/>
    <property type="match status" value="1"/>
</dbReference>
<dbReference type="EMBL" id="PQVF01000011">
    <property type="protein sequence ID" value="POY35507.1"/>
    <property type="molecule type" value="Genomic_DNA"/>
</dbReference>
<name>A0A2S4ZZR0_9SPHI</name>
<protein>
    <submittedName>
        <fullName evidence="2">Transcriptional regulator</fullName>
    </submittedName>
</protein>
<dbReference type="CDD" id="cd00093">
    <property type="entry name" value="HTH_XRE"/>
    <property type="match status" value="1"/>
</dbReference>
<reference evidence="2 3" key="1">
    <citation type="submission" date="2018-01" db="EMBL/GenBank/DDBJ databases">
        <authorList>
            <person name="Gaut B.S."/>
            <person name="Morton B.R."/>
            <person name="Clegg M.T."/>
            <person name="Duvall M.R."/>
        </authorList>
    </citation>
    <scope>NUCLEOTIDE SEQUENCE [LARGE SCALE GENOMIC DNA]</scope>
    <source>
        <strain evidence="2 3">HR-AV</strain>
    </source>
</reference>